<proteinExistence type="inferred from homology"/>
<keyword evidence="10 15" id="KW-0067">ATP-binding</keyword>
<keyword evidence="4 15" id="KW-0645">Protease</keyword>
<dbReference type="InterPro" id="IPR041569">
    <property type="entry name" value="AAA_lid_3"/>
</dbReference>
<dbReference type="GO" id="GO:0005886">
    <property type="term" value="C:plasma membrane"/>
    <property type="evidence" value="ECO:0007669"/>
    <property type="project" value="UniProtKB-SubCell"/>
</dbReference>
<dbReference type="GO" id="GO:0005524">
    <property type="term" value="F:ATP binding"/>
    <property type="evidence" value="ECO:0007669"/>
    <property type="project" value="UniProtKB-UniRule"/>
</dbReference>
<keyword evidence="11 15" id="KW-1133">Transmembrane helix</keyword>
<dbReference type="HAMAP" id="MF_01458">
    <property type="entry name" value="FtsH"/>
    <property type="match status" value="1"/>
</dbReference>
<gene>
    <name evidence="15 18" type="primary">ftsH</name>
    <name evidence="18" type="ORF">M1R53_02625</name>
</gene>
<feature type="transmembrane region" description="Helical" evidence="15">
    <location>
        <begin position="108"/>
        <end position="130"/>
    </location>
</feature>
<dbReference type="FunFam" id="3.40.50.300:FF:000001">
    <property type="entry name" value="ATP-dependent zinc metalloprotease FtsH"/>
    <property type="match status" value="1"/>
</dbReference>
<dbReference type="PROSITE" id="PS00674">
    <property type="entry name" value="AAA"/>
    <property type="match status" value="1"/>
</dbReference>
<evidence type="ECO:0000256" key="16">
    <source>
        <dbReference type="RuleBase" id="RU003651"/>
    </source>
</evidence>
<accession>A0A9E7IVC4</accession>
<dbReference type="PANTHER" id="PTHR23076:SF113">
    <property type="entry name" value="ATP-DEPENDENT ZINC METALLOPROTEASE FTSH 1, CHLOROPLASTIC-RELATED"/>
    <property type="match status" value="1"/>
</dbReference>
<dbReference type="SUPFAM" id="SSF140990">
    <property type="entry name" value="FtsH protease domain-like"/>
    <property type="match status" value="1"/>
</dbReference>
<evidence type="ECO:0000256" key="9">
    <source>
        <dbReference type="ARBA" id="ARBA00022833"/>
    </source>
</evidence>
<dbReference type="SUPFAM" id="SSF52540">
    <property type="entry name" value="P-loop containing nucleoside triphosphate hydrolases"/>
    <property type="match status" value="1"/>
</dbReference>
<dbReference type="Gene3D" id="1.10.8.60">
    <property type="match status" value="1"/>
</dbReference>
<dbReference type="RefSeq" id="WP_249242971.1">
    <property type="nucleotide sequence ID" value="NZ_CP096649.1"/>
</dbReference>
<dbReference type="InterPro" id="IPR003593">
    <property type="entry name" value="AAA+_ATPase"/>
</dbReference>
<keyword evidence="6 15" id="KW-0479">Metal-binding</keyword>
<keyword evidence="12 15" id="KW-0482">Metalloprotease</keyword>
<dbReference type="GO" id="GO:0030163">
    <property type="term" value="P:protein catabolic process"/>
    <property type="evidence" value="ECO:0007669"/>
    <property type="project" value="UniProtKB-UniRule"/>
</dbReference>
<dbReference type="GO" id="GO:0008270">
    <property type="term" value="F:zinc ion binding"/>
    <property type="evidence" value="ECO:0007669"/>
    <property type="project" value="UniProtKB-UniRule"/>
</dbReference>
<feature type="binding site" evidence="15">
    <location>
        <begin position="202"/>
        <end position="209"/>
    </location>
    <ligand>
        <name>ATP</name>
        <dbReference type="ChEBI" id="CHEBI:30616"/>
    </ligand>
</feature>
<dbReference type="EMBL" id="CP096649">
    <property type="protein sequence ID" value="UQK59558.1"/>
    <property type="molecule type" value="Genomic_DNA"/>
</dbReference>
<dbReference type="Pfam" id="PF17862">
    <property type="entry name" value="AAA_lid_3"/>
    <property type="match status" value="1"/>
</dbReference>
<evidence type="ECO:0000256" key="15">
    <source>
        <dbReference type="HAMAP-Rule" id="MF_01458"/>
    </source>
</evidence>
<evidence type="ECO:0000256" key="3">
    <source>
        <dbReference type="ARBA" id="ARBA00022475"/>
    </source>
</evidence>
<evidence type="ECO:0000259" key="17">
    <source>
        <dbReference type="SMART" id="SM00382"/>
    </source>
</evidence>
<name>A0A9E7IVC4_9FIRM</name>
<dbReference type="EC" id="3.4.24.-" evidence="15"/>
<feature type="binding site" evidence="15">
    <location>
        <position position="500"/>
    </location>
    <ligand>
        <name>Zn(2+)</name>
        <dbReference type="ChEBI" id="CHEBI:29105"/>
        <note>catalytic</note>
    </ligand>
</feature>
<dbReference type="PANTHER" id="PTHR23076">
    <property type="entry name" value="METALLOPROTEASE M41 FTSH"/>
    <property type="match status" value="1"/>
</dbReference>
<dbReference type="Pfam" id="PF00004">
    <property type="entry name" value="AAA"/>
    <property type="match status" value="1"/>
</dbReference>
<evidence type="ECO:0000256" key="5">
    <source>
        <dbReference type="ARBA" id="ARBA00022692"/>
    </source>
</evidence>
<evidence type="ECO:0000256" key="13">
    <source>
        <dbReference type="ARBA" id="ARBA00023136"/>
    </source>
</evidence>
<keyword evidence="19" id="KW-1185">Reference proteome</keyword>
<comment type="subunit">
    <text evidence="15">Homohexamer.</text>
</comment>
<evidence type="ECO:0000313" key="18">
    <source>
        <dbReference type="EMBL" id="UQK59558.1"/>
    </source>
</evidence>
<keyword evidence="13 15" id="KW-0472">Membrane</keyword>
<evidence type="ECO:0000256" key="6">
    <source>
        <dbReference type="ARBA" id="ARBA00022723"/>
    </source>
</evidence>
<keyword evidence="8 15" id="KW-0378">Hydrolase</keyword>
<organism evidence="18 19">
    <name type="scientific">Fenollaria massiliensis</name>
    <dbReference type="NCBI Taxonomy" id="938288"/>
    <lineage>
        <taxon>Bacteria</taxon>
        <taxon>Bacillati</taxon>
        <taxon>Bacillota</taxon>
        <taxon>Clostridia</taxon>
        <taxon>Eubacteriales</taxon>
        <taxon>Fenollaria</taxon>
    </lineage>
</organism>
<dbReference type="Gene3D" id="1.20.58.760">
    <property type="entry name" value="Peptidase M41"/>
    <property type="match status" value="1"/>
</dbReference>
<dbReference type="InterPro" id="IPR003960">
    <property type="entry name" value="ATPase_AAA_CS"/>
</dbReference>
<evidence type="ECO:0000256" key="7">
    <source>
        <dbReference type="ARBA" id="ARBA00022741"/>
    </source>
</evidence>
<dbReference type="KEGG" id="fms:M1R53_02625"/>
<evidence type="ECO:0000256" key="4">
    <source>
        <dbReference type="ARBA" id="ARBA00022670"/>
    </source>
</evidence>
<dbReference type="FunFam" id="1.10.8.60:FF:000001">
    <property type="entry name" value="ATP-dependent zinc metalloprotease FtsH"/>
    <property type="match status" value="1"/>
</dbReference>
<dbReference type="InterPro" id="IPR005936">
    <property type="entry name" value="FtsH"/>
</dbReference>
<dbReference type="NCBIfam" id="TIGR01241">
    <property type="entry name" value="FtsH_fam"/>
    <property type="match status" value="1"/>
</dbReference>
<sequence length="605" mass="67959">MKRSSIRNIIVYAFILILVFFSLRFFSGSFFSEDRANVNTFINDIKDGKVKRISQEGYGFKYTKNDGKSDYVEVDPNVWQSIYDDYVKDRVIANKLQYDVSMPKDNSMMINILMMAGSMLFFIFIMRALIAPRGQDGTSPQNFGRSRARESKTVNGKVIKFADVAGLVEEKEELFEIVDFLKNPMKYIKLGARIPKGVLLVGEPGTGKTYLSKAVAGEAGVPFYTISGSDFVEMFVGVGASRVRDLFQTAKKNAPCIVFIDEIDAVGRQRGAGLGGGNDEREQTLNQLLVEMDGFTQNEGIIVMAATNRPDILDKALLRPGRFDRNIYVSLPDVKAREAILEVHAKNKKLDEDVDLENIAKKTVGFSPADLENLLNEAALLTARENLDKIPMRLVQEASIKVVAGPEKKSQTVIEKERKIVAYHEAGHAIVSHYTDELYPVNMITIVPRGRAGGFTEYLPKEDFNYTTKSMMENMLKSLLGGRIAEEIIFKDISTGASNDIERATDLAKNMVTVYGMSDKLGPVCYDNEGENVFIGRDYGRTKVYSEEVQYAIDQEIKDFILKAKEEATQILLEHKDKLEKLAQTLLEKETINRKEFLEVLGENQ</sequence>
<comment type="function">
    <text evidence="15">Acts as a processive, ATP-dependent zinc metallopeptidase for both cytoplasmic and membrane proteins. Plays a role in the quality control of integral membrane proteins.</text>
</comment>
<dbReference type="InterPro" id="IPR000642">
    <property type="entry name" value="Peptidase_M41"/>
</dbReference>
<dbReference type="GO" id="GO:0006508">
    <property type="term" value="P:proteolysis"/>
    <property type="evidence" value="ECO:0007669"/>
    <property type="project" value="UniProtKB-KW"/>
</dbReference>
<dbReference type="SMART" id="SM00382">
    <property type="entry name" value="AAA"/>
    <property type="match status" value="1"/>
</dbReference>
<comment type="similarity">
    <text evidence="16">Belongs to the AAA ATPase family.</text>
</comment>
<evidence type="ECO:0000313" key="19">
    <source>
        <dbReference type="Proteomes" id="UP000831151"/>
    </source>
</evidence>
<dbReference type="GO" id="GO:0016887">
    <property type="term" value="F:ATP hydrolysis activity"/>
    <property type="evidence" value="ECO:0007669"/>
    <property type="project" value="UniProtKB-UniRule"/>
</dbReference>
<feature type="transmembrane region" description="Helical" evidence="15">
    <location>
        <begin position="9"/>
        <end position="27"/>
    </location>
</feature>
<feature type="domain" description="AAA+ ATPase" evidence="17">
    <location>
        <begin position="194"/>
        <end position="333"/>
    </location>
</feature>
<keyword evidence="3 15" id="KW-1003">Cell membrane</keyword>
<dbReference type="Proteomes" id="UP000831151">
    <property type="component" value="Chromosome"/>
</dbReference>
<dbReference type="CDD" id="cd19501">
    <property type="entry name" value="RecA-like_FtsH"/>
    <property type="match status" value="1"/>
</dbReference>
<keyword evidence="9 15" id="KW-0862">Zinc</keyword>
<evidence type="ECO:0000256" key="12">
    <source>
        <dbReference type="ARBA" id="ARBA00023049"/>
    </source>
</evidence>
<evidence type="ECO:0000256" key="1">
    <source>
        <dbReference type="ARBA" id="ARBA00004370"/>
    </source>
</evidence>
<feature type="active site" evidence="15">
    <location>
        <position position="425"/>
    </location>
</feature>
<keyword evidence="5 15" id="KW-0812">Transmembrane</keyword>
<dbReference type="Pfam" id="PF01434">
    <property type="entry name" value="Peptidase_M41"/>
    <property type="match status" value="1"/>
</dbReference>
<evidence type="ECO:0000256" key="10">
    <source>
        <dbReference type="ARBA" id="ARBA00022840"/>
    </source>
</evidence>
<dbReference type="InterPro" id="IPR027417">
    <property type="entry name" value="P-loop_NTPase"/>
</dbReference>
<feature type="binding site" evidence="15">
    <location>
        <position position="428"/>
    </location>
    <ligand>
        <name>Zn(2+)</name>
        <dbReference type="ChEBI" id="CHEBI:29105"/>
        <note>catalytic</note>
    </ligand>
</feature>
<evidence type="ECO:0000256" key="14">
    <source>
        <dbReference type="ARBA" id="ARBA00061570"/>
    </source>
</evidence>
<protein>
    <recommendedName>
        <fullName evidence="15">ATP-dependent zinc metalloprotease FtsH</fullName>
        <ecNumber evidence="15">3.4.24.-</ecNumber>
    </recommendedName>
</protein>
<dbReference type="AlphaFoldDB" id="A0A9E7IVC4"/>
<dbReference type="GO" id="GO:0004222">
    <property type="term" value="F:metalloendopeptidase activity"/>
    <property type="evidence" value="ECO:0007669"/>
    <property type="project" value="InterPro"/>
</dbReference>
<dbReference type="GO" id="GO:0004176">
    <property type="term" value="F:ATP-dependent peptidase activity"/>
    <property type="evidence" value="ECO:0007669"/>
    <property type="project" value="InterPro"/>
</dbReference>
<dbReference type="FunFam" id="1.20.58.760:FF:000001">
    <property type="entry name" value="ATP-dependent zinc metalloprotease FtsH"/>
    <property type="match status" value="1"/>
</dbReference>
<dbReference type="InterPro" id="IPR037219">
    <property type="entry name" value="Peptidase_M41-like"/>
</dbReference>
<keyword evidence="7 15" id="KW-0547">Nucleotide-binding</keyword>
<evidence type="ECO:0000256" key="8">
    <source>
        <dbReference type="ARBA" id="ARBA00022801"/>
    </source>
</evidence>
<feature type="binding site" evidence="15">
    <location>
        <position position="424"/>
    </location>
    <ligand>
        <name>Zn(2+)</name>
        <dbReference type="ChEBI" id="CHEBI:29105"/>
        <note>catalytic</note>
    </ligand>
</feature>
<comment type="cofactor">
    <cofactor evidence="15">
        <name>Zn(2+)</name>
        <dbReference type="ChEBI" id="CHEBI:29105"/>
    </cofactor>
    <text evidence="15">Binds 1 zinc ion per subunit.</text>
</comment>
<comment type="subcellular location">
    <subcellularLocation>
        <location evidence="15">Cell membrane</location>
        <topology evidence="15">Multi-pass membrane protein</topology>
        <orientation evidence="15">Cytoplasmic side</orientation>
    </subcellularLocation>
    <subcellularLocation>
        <location evidence="1">Membrane</location>
    </subcellularLocation>
</comment>
<comment type="similarity">
    <text evidence="14 15">In the central section; belongs to the AAA ATPase family.</text>
</comment>
<evidence type="ECO:0000256" key="11">
    <source>
        <dbReference type="ARBA" id="ARBA00022989"/>
    </source>
</evidence>
<evidence type="ECO:0000256" key="2">
    <source>
        <dbReference type="ARBA" id="ARBA00010044"/>
    </source>
</evidence>
<reference evidence="18" key="1">
    <citation type="submission" date="2022-04" db="EMBL/GenBank/DDBJ databases">
        <title>Complete genome sequences of Ezakiella coagulans and Fenollaria massiliensis.</title>
        <authorList>
            <person name="France M.T."/>
            <person name="Clifford J."/>
            <person name="Narina S."/>
            <person name="Rutt L."/>
            <person name="Ravel J."/>
        </authorList>
    </citation>
    <scope>NUCLEOTIDE SEQUENCE</scope>
    <source>
        <strain evidence="18">C0061C2</strain>
    </source>
</reference>
<comment type="similarity">
    <text evidence="2 15">In the C-terminal section; belongs to the peptidase M41 family.</text>
</comment>
<dbReference type="Gene3D" id="3.40.50.300">
    <property type="entry name" value="P-loop containing nucleotide triphosphate hydrolases"/>
    <property type="match status" value="1"/>
</dbReference>
<dbReference type="InterPro" id="IPR003959">
    <property type="entry name" value="ATPase_AAA_core"/>
</dbReference>